<feature type="compositionally biased region" description="Low complexity" evidence="1">
    <location>
        <begin position="437"/>
        <end position="461"/>
    </location>
</feature>
<comment type="caution">
    <text evidence="3">The sequence shown here is derived from an EMBL/GenBank/DDBJ whole genome shotgun (WGS) entry which is preliminary data.</text>
</comment>
<protein>
    <submittedName>
        <fullName evidence="3">SPOR domain-containing protein</fullName>
    </submittedName>
</protein>
<dbReference type="PROSITE" id="PS51724">
    <property type="entry name" value="SPOR"/>
    <property type="match status" value="1"/>
</dbReference>
<dbReference type="Gene3D" id="3.30.70.1070">
    <property type="entry name" value="Sporulation related repeat"/>
    <property type="match status" value="1"/>
</dbReference>
<dbReference type="SUPFAM" id="SSF110997">
    <property type="entry name" value="Sporulation related repeat"/>
    <property type="match status" value="1"/>
</dbReference>
<reference evidence="3 4" key="1">
    <citation type="submission" date="2024-05" db="EMBL/GenBank/DDBJ databases">
        <title>Sphingomonas sp. HF-S3 16S ribosomal RNA gene Genome sequencing and assembly.</title>
        <authorList>
            <person name="Lee H."/>
        </authorList>
    </citation>
    <scope>NUCLEOTIDE SEQUENCE [LARGE SCALE GENOMIC DNA]</scope>
    <source>
        <strain evidence="3 4">HF-S3</strain>
    </source>
</reference>
<name>A0ABV0B3G7_9SPHN</name>
<dbReference type="Proteomes" id="UP001427805">
    <property type="component" value="Unassembled WGS sequence"/>
</dbReference>
<dbReference type="SUPFAM" id="SSF48452">
    <property type="entry name" value="TPR-like"/>
    <property type="match status" value="1"/>
</dbReference>
<proteinExistence type="predicted"/>
<dbReference type="InterPro" id="IPR011990">
    <property type="entry name" value="TPR-like_helical_dom_sf"/>
</dbReference>
<feature type="region of interest" description="Disordered" evidence="1">
    <location>
        <begin position="251"/>
        <end position="318"/>
    </location>
</feature>
<gene>
    <name evidence="3" type="ORF">TPR58_03085</name>
</gene>
<accession>A0ABV0B3G7</accession>
<dbReference type="RefSeq" id="WP_346245150.1">
    <property type="nucleotide sequence ID" value="NZ_JBDIZK010000002.1"/>
</dbReference>
<dbReference type="Gene3D" id="1.25.40.10">
    <property type="entry name" value="Tetratricopeptide repeat domain"/>
    <property type="match status" value="1"/>
</dbReference>
<dbReference type="Pfam" id="PF05036">
    <property type="entry name" value="SPOR"/>
    <property type="match status" value="1"/>
</dbReference>
<keyword evidence="4" id="KW-1185">Reference proteome</keyword>
<evidence type="ECO:0000313" key="4">
    <source>
        <dbReference type="Proteomes" id="UP001427805"/>
    </source>
</evidence>
<evidence type="ECO:0000313" key="3">
    <source>
        <dbReference type="EMBL" id="MEN3746139.1"/>
    </source>
</evidence>
<organism evidence="3 4">
    <name type="scientific">Sphingomonas rustica</name>
    <dbReference type="NCBI Taxonomy" id="3103142"/>
    <lineage>
        <taxon>Bacteria</taxon>
        <taxon>Pseudomonadati</taxon>
        <taxon>Pseudomonadota</taxon>
        <taxon>Alphaproteobacteria</taxon>
        <taxon>Sphingomonadales</taxon>
        <taxon>Sphingomonadaceae</taxon>
        <taxon>Sphingomonas</taxon>
    </lineage>
</organism>
<feature type="compositionally biased region" description="Basic and acidic residues" evidence="1">
    <location>
        <begin position="464"/>
        <end position="503"/>
    </location>
</feature>
<dbReference type="EMBL" id="JBDIZK010000002">
    <property type="protein sequence ID" value="MEN3746139.1"/>
    <property type="molecule type" value="Genomic_DNA"/>
</dbReference>
<feature type="compositionally biased region" description="Low complexity" evidence="1">
    <location>
        <begin position="255"/>
        <end position="265"/>
    </location>
</feature>
<dbReference type="InterPro" id="IPR036680">
    <property type="entry name" value="SPOR-like_sf"/>
</dbReference>
<dbReference type="InterPro" id="IPR007730">
    <property type="entry name" value="SPOR-like_dom"/>
</dbReference>
<sequence length="593" mass="63151">MPAFAQNEIVARPNPDADLLASEMRVLAQNPRDLRALLSAAAISTRLNDTSAALAFYARAEQVEPDNPRISAGRAAVLVRMERPGEALRLFDTAERLGLPMAEYASDRGLAYDLMGAPHLAQREYQQALRREKDDETVRRYALSLGITGKSDEAMRELEPLLRRSDRAAWRARAFILAMNGDVPAADRIAQSMMPANMGAALGPSFRRLQGMSPGDRAFAVHYGQMGRTTARIADAQMAPRLAPYVPDQRPVQMASAATPAQPARTARRGAEQPSSVEAARPARGRERASRRGRAQREVAAAQPAPTPAPAPVQMAAAEPPLPAPPRYVQPTEIVQPIPTPAPTPAPVAVASRQPHRAPAWPAGRETVQPTTPVARDPVRLASSTIVPAPASSRPSAAAAPRVGAEDNLLASIVDGIAVPENEREVVALPAPATRGTVTARTVTASPAPARSKPVAPVAAPKPKPAETRGKPAARAGDKADETADTAKGRKKEPAKPKPKVEPEPKRIWVQVAGGANEDMLPGAWRQLAKKAPAAFRGRSAWSAPLRATNRLLAGPFKTAAEAQTFVNQLKKEGMSAFVFTSEAGQKITKIAL</sequence>
<evidence type="ECO:0000259" key="2">
    <source>
        <dbReference type="PROSITE" id="PS51724"/>
    </source>
</evidence>
<feature type="region of interest" description="Disordered" evidence="1">
    <location>
        <begin position="437"/>
        <end position="503"/>
    </location>
</feature>
<feature type="domain" description="SPOR" evidence="2">
    <location>
        <begin position="502"/>
        <end position="583"/>
    </location>
</feature>
<evidence type="ECO:0000256" key="1">
    <source>
        <dbReference type="SAM" id="MobiDB-lite"/>
    </source>
</evidence>